<evidence type="ECO:0000313" key="7">
    <source>
        <dbReference type="RefSeq" id="XP_014666607.1"/>
    </source>
</evidence>
<evidence type="ECO:0000313" key="6">
    <source>
        <dbReference type="Proteomes" id="UP000695022"/>
    </source>
</evidence>
<gene>
    <name evidence="7 8" type="primary">LOC106808406</name>
</gene>
<dbReference type="Gene3D" id="3.80.10.10">
    <property type="entry name" value="Ribonuclease Inhibitor"/>
    <property type="match status" value="2"/>
</dbReference>
<accession>A0ABM1E337</accession>
<dbReference type="SUPFAM" id="SSF54236">
    <property type="entry name" value="Ubiquitin-like"/>
    <property type="match status" value="1"/>
</dbReference>
<dbReference type="SUPFAM" id="SSF52058">
    <property type="entry name" value="L domain-like"/>
    <property type="match status" value="1"/>
</dbReference>
<keyword evidence="4" id="KW-0677">Repeat</keyword>
<protein>
    <submittedName>
        <fullName evidence="7 8">Tubulin-specific chaperone cofactor E-like protein</fullName>
    </submittedName>
</protein>
<organism evidence="6 8">
    <name type="scientific">Priapulus caudatus</name>
    <name type="common">Priapulid worm</name>
    <dbReference type="NCBI Taxonomy" id="37621"/>
    <lineage>
        <taxon>Eukaryota</taxon>
        <taxon>Metazoa</taxon>
        <taxon>Ecdysozoa</taxon>
        <taxon>Scalidophora</taxon>
        <taxon>Priapulida</taxon>
        <taxon>Priapulimorpha</taxon>
        <taxon>Priapulimorphida</taxon>
        <taxon>Priapulidae</taxon>
        <taxon>Priapulus</taxon>
    </lineage>
</organism>
<name>A0ABM1E337_PRICU</name>
<dbReference type="PANTHER" id="PTHR46545">
    <property type="entry name" value="LEUCINE-RICH REPEAT-CONTAINING PROTEIN 51"/>
    <property type="match status" value="1"/>
</dbReference>
<dbReference type="InterPro" id="IPR000626">
    <property type="entry name" value="Ubiquitin-like_dom"/>
</dbReference>
<sequence length="424" mass="48439">MDAENVPSMGSGRSLIKAMLEKFQAMNSLNHDESVCKIFISGSPGKREDGEVLIPPVVVMDNQGISEAGSIQEITKLCRGVRELDISYNLITDISEVMKVVTEMPRLTFLNMSTNDLGDFSCTDNLPVMPKIRYLALNKTRAPWKHIQKLLDLMPNLKELHLSLVGKSTVPVSDTCYPSVEHLSFNSNGVTEWAEICKLGDMFPNLKTLLVADNPISNFQPEDRIATSFPRVTSLCVIGTAITEWEDIDRLRNFPVLVEVQISGVPLVEDLEEIEQWQLPIARLPDITTFNKSKITDDERETCERAFIRNYTDNDHKPDRYYELEQKHGKLDALADVNLKPKMVATVRLKYENEQSVARVRLDLTVWDLRRKMAQWVKLPPNKFRLYLVQSDMSLQGPEEMKNNQKKLYTYNIRDGHELEIVPK</sequence>
<keyword evidence="6" id="KW-1185">Reference proteome</keyword>
<dbReference type="GeneID" id="106808406"/>
<evidence type="ECO:0000256" key="4">
    <source>
        <dbReference type="ARBA" id="ARBA00022737"/>
    </source>
</evidence>
<keyword evidence="3" id="KW-0433">Leucine-rich repeat</keyword>
<dbReference type="Pfam" id="PF14560">
    <property type="entry name" value="Ubiquitin_2"/>
    <property type="match status" value="1"/>
</dbReference>
<keyword evidence="2" id="KW-0963">Cytoplasm</keyword>
<dbReference type="Proteomes" id="UP000695022">
    <property type="component" value="Unplaced"/>
</dbReference>
<dbReference type="InterPro" id="IPR029071">
    <property type="entry name" value="Ubiquitin-like_domsf"/>
</dbReference>
<comment type="subcellular location">
    <subcellularLocation>
        <location evidence="1">Cytoplasm</location>
    </subcellularLocation>
</comment>
<dbReference type="Gene3D" id="3.10.20.90">
    <property type="entry name" value="Phosphatidylinositol 3-kinase Catalytic Subunit, Chain A, domain 1"/>
    <property type="match status" value="1"/>
</dbReference>
<proteinExistence type="predicted"/>
<evidence type="ECO:0000256" key="3">
    <source>
        <dbReference type="ARBA" id="ARBA00022614"/>
    </source>
</evidence>
<evidence type="ECO:0000256" key="1">
    <source>
        <dbReference type="ARBA" id="ARBA00004496"/>
    </source>
</evidence>
<reference evidence="7 8" key="1">
    <citation type="submission" date="2025-05" db="UniProtKB">
        <authorList>
            <consortium name="RefSeq"/>
        </authorList>
    </citation>
    <scope>IDENTIFICATION</scope>
</reference>
<evidence type="ECO:0000256" key="2">
    <source>
        <dbReference type="ARBA" id="ARBA00022490"/>
    </source>
</evidence>
<dbReference type="RefSeq" id="XP_014666608.1">
    <property type="nucleotide sequence ID" value="XM_014811122.1"/>
</dbReference>
<feature type="domain" description="Ubiquitin-like" evidence="5">
    <location>
        <begin position="358"/>
        <end position="422"/>
    </location>
</feature>
<evidence type="ECO:0000259" key="5">
    <source>
        <dbReference type="Pfam" id="PF14560"/>
    </source>
</evidence>
<dbReference type="InterPro" id="IPR032675">
    <property type="entry name" value="LRR_dom_sf"/>
</dbReference>
<dbReference type="PANTHER" id="PTHR46545:SF1">
    <property type="entry name" value="LEUCINE-RICH REPEAT-CONTAINING PROTEIN 51"/>
    <property type="match status" value="1"/>
</dbReference>
<evidence type="ECO:0000313" key="8">
    <source>
        <dbReference type="RefSeq" id="XP_014666608.1"/>
    </source>
</evidence>
<dbReference type="RefSeq" id="XP_014666607.1">
    <property type="nucleotide sequence ID" value="XM_014811121.1"/>
</dbReference>